<proteinExistence type="predicted"/>
<accession>A0AAV2CW48</accession>
<name>A0AAV2CW48_9ROSI</name>
<evidence type="ECO:0000313" key="3">
    <source>
        <dbReference type="Proteomes" id="UP001497516"/>
    </source>
</evidence>
<organism evidence="2 3">
    <name type="scientific">Linum trigynum</name>
    <dbReference type="NCBI Taxonomy" id="586398"/>
    <lineage>
        <taxon>Eukaryota</taxon>
        <taxon>Viridiplantae</taxon>
        <taxon>Streptophyta</taxon>
        <taxon>Embryophyta</taxon>
        <taxon>Tracheophyta</taxon>
        <taxon>Spermatophyta</taxon>
        <taxon>Magnoliopsida</taxon>
        <taxon>eudicotyledons</taxon>
        <taxon>Gunneridae</taxon>
        <taxon>Pentapetalae</taxon>
        <taxon>rosids</taxon>
        <taxon>fabids</taxon>
        <taxon>Malpighiales</taxon>
        <taxon>Linaceae</taxon>
        <taxon>Linum</taxon>
    </lineage>
</organism>
<protein>
    <recommendedName>
        <fullName evidence="4">DUF4283 domain-containing protein</fullName>
    </recommendedName>
</protein>
<keyword evidence="3" id="KW-1185">Reference proteome</keyword>
<dbReference type="PANTHER" id="PTHR31286">
    <property type="entry name" value="GLYCINE-RICH CELL WALL STRUCTURAL PROTEIN 1.8-LIKE"/>
    <property type="match status" value="1"/>
</dbReference>
<dbReference type="InterPro" id="IPR040256">
    <property type="entry name" value="At4g02000-like"/>
</dbReference>
<dbReference type="Proteomes" id="UP001497516">
    <property type="component" value="Chromosome 10"/>
</dbReference>
<feature type="compositionally biased region" description="Basic and acidic residues" evidence="1">
    <location>
        <begin position="271"/>
        <end position="288"/>
    </location>
</feature>
<sequence>MKVCEWILENGPWFDFNNLLYLRPWTPEISFEDLGRKALPIWVHLDTVPLEYNDYQGLSHIASWIGVPLGVDHTTRMGDRHGFAKVLVELTVESECPNHVLLWPDDDSSLRIGITYCNLPHVCHKYHLFCITGECAAHQGQKWVPKQVSQQVNSLVSIPKKVQSDKVESPKKVQDQLVLSGKGKEVVIYNADPQLNAMIPEFTPKVDTPIPLNLERSFQAVATSPKLPTEDEFQRVVNGAKPRVWSPQQSPKLQISTSAFSVLSKLDETSTIKVQEAPRKKEGKKEVQKGGGNPLLPNDCFVLECEGV</sequence>
<evidence type="ECO:0000313" key="2">
    <source>
        <dbReference type="EMBL" id="CAL1360762.1"/>
    </source>
</evidence>
<evidence type="ECO:0008006" key="4">
    <source>
        <dbReference type="Google" id="ProtNLM"/>
    </source>
</evidence>
<evidence type="ECO:0000256" key="1">
    <source>
        <dbReference type="SAM" id="MobiDB-lite"/>
    </source>
</evidence>
<dbReference type="AlphaFoldDB" id="A0AAV2CW48"/>
<gene>
    <name evidence="2" type="ORF">LTRI10_LOCUS8177</name>
</gene>
<reference evidence="2 3" key="1">
    <citation type="submission" date="2024-04" db="EMBL/GenBank/DDBJ databases">
        <authorList>
            <person name="Fracassetti M."/>
        </authorList>
    </citation>
    <scope>NUCLEOTIDE SEQUENCE [LARGE SCALE GENOMIC DNA]</scope>
</reference>
<feature type="region of interest" description="Disordered" evidence="1">
    <location>
        <begin position="271"/>
        <end position="297"/>
    </location>
</feature>
<dbReference type="EMBL" id="OZ034814">
    <property type="protein sequence ID" value="CAL1360762.1"/>
    <property type="molecule type" value="Genomic_DNA"/>
</dbReference>
<dbReference type="PANTHER" id="PTHR31286:SF165">
    <property type="entry name" value="DUF4283 DOMAIN-CONTAINING PROTEIN"/>
    <property type="match status" value="1"/>
</dbReference>